<evidence type="ECO:0000313" key="4">
    <source>
        <dbReference type="EMBL" id="KAL1005487.1"/>
    </source>
</evidence>
<dbReference type="PANTHER" id="PTHR14002:SF20">
    <property type="entry name" value="ZONA PELLUCIDA-LIKE DOMAIN-CONTAINING PROTEIN 1"/>
    <property type="match status" value="1"/>
</dbReference>
<feature type="non-terminal residue" evidence="4">
    <location>
        <position position="229"/>
    </location>
</feature>
<dbReference type="Gene3D" id="2.60.40.3210">
    <property type="entry name" value="Zona pellucida, ZP-N domain"/>
    <property type="match status" value="1"/>
</dbReference>
<dbReference type="Pfam" id="PF23283">
    <property type="entry name" value="D8C_UMOD"/>
    <property type="match status" value="1"/>
</dbReference>
<feature type="domain" description="ZP" evidence="3">
    <location>
        <begin position="111"/>
        <end position="229"/>
    </location>
</feature>
<dbReference type="Proteomes" id="UP001557470">
    <property type="component" value="Unassembled WGS sequence"/>
</dbReference>
<dbReference type="PANTHER" id="PTHR14002">
    <property type="entry name" value="ENDOGLIN/TGF-BETA RECEPTOR TYPE III"/>
    <property type="match status" value="1"/>
</dbReference>
<dbReference type="InterPro" id="IPR055356">
    <property type="entry name" value="ZP-N"/>
</dbReference>
<sequence length="229" mass="25151">MPERCVNEYMCGTTSPVWLTSIHPQLPEQVVLKTVSGARGGDCNYYIQNPIHVKACFGNYYVYRFVSPTVCDMAYCADVNTKVCATCGVFDACESSNKINWICVRKVLELICGRSLLQVGLSKVYLEAAGLDPYSAHLADSRCSAHEDRNGAVWFQVERMEGHCGNTLKTNITHAVYSNSLFVYPVDGRNGSQPFGIPFSCVYPLETDSSLDVPIIPYSPADHGLLGVG</sequence>
<keyword evidence="5" id="KW-1185">Reference proteome</keyword>
<dbReference type="InterPro" id="IPR057774">
    <property type="entry name" value="D8C_UMOD/GP2/OIT3-like"/>
</dbReference>
<dbReference type="AlphaFoldDB" id="A0ABD0XYJ5"/>
<dbReference type="EMBL" id="JAGEUA010000002">
    <property type="protein sequence ID" value="KAL1005487.1"/>
    <property type="molecule type" value="Genomic_DNA"/>
</dbReference>
<evidence type="ECO:0000313" key="5">
    <source>
        <dbReference type="Proteomes" id="UP001557470"/>
    </source>
</evidence>
<reference evidence="4 5" key="1">
    <citation type="submission" date="2024-06" db="EMBL/GenBank/DDBJ databases">
        <authorList>
            <person name="Pan Q."/>
            <person name="Wen M."/>
            <person name="Jouanno E."/>
            <person name="Zahm M."/>
            <person name="Klopp C."/>
            <person name="Cabau C."/>
            <person name="Louis A."/>
            <person name="Berthelot C."/>
            <person name="Parey E."/>
            <person name="Roest Crollius H."/>
            <person name="Montfort J."/>
            <person name="Robinson-Rechavi M."/>
            <person name="Bouchez O."/>
            <person name="Lampietro C."/>
            <person name="Lopez Roques C."/>
            <person name="Donnadieu C."/>
            <person name="Postlethwait J."/>
            <person name="Bobe J."/>
            <person name="Verreycken H."/>
            <person name="Guiguen Y."/>
        </authorList>
    </citation>
    <scope>NUCLEOTIDE SEQUENCE [LARGE SCALE GENOMIC DNA]</scope>
    <source>
        <strain evidence="4">Up_M1</strain>
        <tissue evidence="4">Testis</tissue>
    </source>
</reference>
<proteinExistence type="predicted"/>
<evidence type="ECO:0000256" key="1">
    <source>
        <dbReference type="ARBA" id="ARBA00022729"/>
    </source>
</evidence>
<keyword evidence="2" id="KW-1015">Disulfide bond</keyword>
<comment type="caution">
    <text evidence="4">The sequence shown here is derived from an EMBL/GenBank/DDBJ whole genome shotgun (WGS) entry which is preliminary data.</text>
</comment>
<dbReference type="InterPro" id="IPR001507">
    <property type="entry name" value="ZP_dom"/>
</dbReference>
<name>A0ABD0XYJ5_UMBPY</name>
<dbReference type="PROSITE" id="PS51034">
    <property type="entry name" value="ZP_2"/>
    <property type="match status" value="1"/>
</dbReference>
<gene>
    <name evidence="4" type="ORF">UPYG_G00059770</name>
</gene>
<protein>
    <recommendedName>
        <fullName evidence="3">ZP domain-containing protein</fullName>
    </recommendedName>
</protein>
<keyword evidence="1" id="KW-0732">Signal</keyword>
<organism evidence="4 5">
    <name type="scientific">Umbra pygmaea</name>
    <name type="common">Eastern mudminnow</name>
    <dbReference type="NCBI Taxonomy" id="75934"/>
    <lineage>
        <taxon>Eukaryota</taxon>
        <taxon>Metazoa</taxon>
        <taxon>Chordata</taxon>
        <taxon>Craniata</taxon>
        <taxon>Vertebrata</taxon>
        <taxon>Euteleostomi</taxon>
        <taxon>Actinopterygii</taxon>
        <taxon>Neopterygii</taxon>
        <taxon>Teleostei</taxon>
        <taxon>Protacanthopterygii</taxon>
        <taxon>Esociformes</taxon>
        <taxon>Umbridae</taxon>
        <taxon>Umbra</taxon>
    </lineage>
</organism>
<accession>A0ABD0XYJ5</accession>
<dbReference type="Pfam" id="PF23344">
    <property type="entry name" value="ZP-N"/>
    <property type="match status" value="1"/>
</dbReference>
<evidence type="ECO:0000256" key="2">
    <source>
        <dbReference type="ARBA" id="ARBA00023157"/>
    </source>
</evidence>
<evidence type="ECO:0000259" key="3">
    <source>
        <dbReference type="PROSITE" id="PS51034"/>
    </source>
</evidence>